<dbReference type="OrthoDB" id="71437at2759"/>
<proteinExistence type="predicted"/>
<sequence>MRPEGLKPLLTLFIQPLTMLLRKMISLWSACAFISQGWTKSLGDGYTQIGAGPLNISISQPGVPFAPSPLPPSSAASDPDGLAAAFLNLGRTTQWDLISAVQLQGDTWEPEGMVKLGDDRIIISAGEYTAPTIPFGRDANGTPIIRNGTDRANGAGFAHLILFNSTDGTRIADATLTERGSQEYHNGGCDYDGQWIWCTIAQYRPNSTATLVKVDPMTLKPTPVARIADHEGGVIHDTRTDHLVTLNWGSRNASTWSSRRQYSLEGFSRPVKVVRNPSYFVDYQDCKFVGYPSCLGSKSIALCSGVATIGSGNSSYNLGGIALVDTETMDPLVEVPIAWPAK</sequence>
<dbReference type="GeneID" id="33556737"/>
<reference evidence="1 2" key="1">
    <citation type="submission" date="2017-03" db="EMBL/GenBank/DDBJ databases">
        <title>Widespread Adenine N6-methylation of Active Genes in Fungi.</title>
        <authorList>
            <consortium name="DOE Joint Genome Institute"/>
            <person name="Mondo S.J."/>
            <person name="Dannebaum R.O."/>
            <person name="Kuo R.C."/>
            <person name="Louie K.B."/>
            <person name="Bewick A.J."/>
            <person name="Labutti K."/>
            <person name="Haridas S."/>
            <person name="Kuo A."/>
            <person name="Salamov A."/>
            <person name="Ahrendt S.R."/>
            <person name="Lau R."/>
            <person name="Bowen B.P."/>
            <person name="Lipzen A."/>
            <person name="Sullivan W."/>
            <person name="Andreopoulos W.B."/>
            <person name="Clum A."/>
            <person name="Lindquist E."/>
            <person name="Daum C."/>
            <person name="Northen T.R."/>
            <person name="Ramamoorthy G."/>
            <person name="Schmitz R.J."/>
            <person name="Gryganskyi A."/>
            <person name="Culley D."/>
            <person name="Magnuson J."/>
            <person name="James T.Y."/>
            <person name="O'Malley M.A."/>
            <person name="Stajich J.E."/>
            <person name="Spatafora J.W."/>
            <person name="Visel A."/>
            <person name="Grigoriev I.V."/>
        </authorList>
    </citation>
    <scope>NUCLEOTIDE SEQUENCE [LARGE SCALE GENOMIC DNA]</scope>
    <source>
        <strain evidence="1 2">NRRL Y-17943</strain>
    </source>
</reference>
<organism evidence="1 2">
    <name type="scientific">Kockovaella imperatae</name>
    <dbReference type="NCBI Taxonomy" id="4999"/>
    <lineage>
        <taxon>Eukaryota</taxon>
        <taxon>Fungi</taxon>
        <taxon>Dikarya</taxon>
        <taxon>Basidiomycota</taxon>
        <taxon>Agaricomycotina</taxon>
        <taxon>Tremellomycetes</taxon>
        <taxon>Tremellales</taxon>
        <taxon>Cuniculitremaceae</taxon>
        <taxon>Kockovaella</taxon>
    </lineage>
</organism>
<evidence type="ECO:0000313" key="1">
    <source>
        <dbReference type="EMBL" id="ORX38839.1"/>
    </source>
</evidence>
<gene>
    <name evidence="1" type="ORF">BD324DRAFT_617509</name>
</gene>
<evidence type="ECO:0000313" key="2">
    <source>
        <dbReference type="Proteomes" id="UP000193218"/>
    </source>
</evidence>
<protein>
    <submittedName>
        <fullName evidence="1">Uncharacterized protein</fullName>
    </submittedName>
</protein>
<comment type="caution">
    <text evidence="1">The sequence shown here is derived from an EMBL/GenBank/DDBJ whole genome shotgun (WGS) entry which is preliminary data.</text>
</comment>
<dbReference type="InParanoid" id="A0A1Y1ULI1"/>
<name>A0A1Y1ULI1_9TREE</name>
<dbReference type="Pfam" id="PF20055">
    <property type="entry name" value="DUF6454"/>
    <property type="match status" value="1"/>
</dbReference>
<dbReference type="Proteomes" id="UP000193218">
    <property type="component" value="Unassembled WGS sequence"/>
</dbReference>
<accession>A0A1Y1ULI1</accession>
<dbReference type="InterPro" id="IPR046312">
    <property type="entry name" value="DUF6454"/>
</dbReference>
<dbReference type="RefSeq" id="XP_021872702.1">
    <property type="nucleotide sequence ID" value="XM_022014929.1"/>
</dbReference>
<dbReference type="AlphaFoldDB" id="A0A1Y1ULI1"/>
<keyword evidence="2" id="KW-1185">Reference proteome</keyword>
<dbReference type="EMBL" id="NBSH01000003">
    <property type="protein sequence ID" value="ORX38839.1"/>
    <property type="molecule type" value="Genomic_DNA"/>
</dbReference>